<evidence type="ECO:0000313" key="2">
    <source>
        <dbReference type="EMBL" id="KPP58781.1"/>
    </source>
</evidence>
<evidence type="ECO:0000313" key="3">
    <source>
        <dbReference type="Proteomes" id="UP000034805"/>
    </source>
</evidence>
<protein>
    <submittedName>
        <fullName evidence="2">Uncharacterized protein</fullName>
    </submittedName>
</protein>
<dbReference type="AlphaFoldDB" id="A0A0P7UHT7"/>
<gene>
    <name evidence="2" type="ORF">Z043_123364</name>
</gene>
<dbReference type="EMBL" id="JARO02013224">
    <property type="protein sequence ID" value="KPP58781.1"/>
    <property type="molecule type" value="Genomic_DNA"/>
</dbReference>
<dbReference type="Proteomes" id="UP000034805">
    <property type="component" value="Unassembled WGS sequence"/>
</dbReference>
<accession>A0A0P7UHT7</accession>
<feature type="non-terminal residue" evidence="2">
    <location>
        <position position="1"/>
    </location>
</feature>
<reference evidence="2 3" key="1">
    <citation type="submission" date="2015-08" db="EMBL/GenBank/DDBJ databases">
        <title>The genome of the Asian arowana (Scleropages formosus).</title>
        <authorList>
            <person name="Tan M.H."/>
            <person name="Gan H.M."/>
            <person name="Croft L.J."/>
            <person name="Austin C.M."/>
        </authorList>
    </citation>
    <scope>NUCLEOTIDE SEQUENCE [LARGE SCALE GENOMIC DNA]</scope>
    <source>
        <strain evidence="2">Aro1</strain>
    </source>
</reference>
<feature type="region of interest" description="Disordered" evidence="1">
    <location>
        <begin position="60"/>
        <end position="87"/>
    </location>
</feature>
<proteinExistence type="predicted"/>
<evidence type="ECO:0000256" key="1">
    <source>
        <dbReference type="SAM" id="MobiDB-lite"/>
    </source>
</evidence>
<sequence length="100" mass="10447">HVQRDAMGGTVTGWLSVEREPGMTRSLADACATLGGEEKTAIKAVLSACLETTALNPVTAATEDSVTRSLEPAPVDRAGPEPTATQAVLKFHSDDLVLSR</sequence>
<organism evidence="2 3">
    <name type="scientific">Scleropages formosus</name>
    <name type="common">Asian bonytongue</name>
    <name type="synonym">Osteoglossum formosum</name>
    <dbReference type="NCBI Taxonomy" id="113540"/>
    <lineage>
        <taxon>Eukaryota</taxon>
        <taxon>Metazoa</taxon>
        <taxon>Chordata</taxon>
        <taxon>Craniata</taxon>
        <taxon>Vertebrata</taxon>
        <taxon>Euteleostomi</taxon>
        <taxon>Actinopterygii</taxon>
        <taxon>Neopterygii</taxon>
        <taxon>Teleostei</taxon>
        <taxon>Osteoglossocephala</taxon>
        <taxon>Osteoglossomorpha</taxon>
        <taxon>Osteoglossiformes</taxon>
        <taxon>Osteoglossidae</taxon>
        <taxon>Scleropages</taxon>
    </lineage>
</organism>
<comment type="caution">
    <text evidence="2">The sequence shown here is derived from an EMBL/GenBank/DDBJ whole genome shotgun (WGS) entry which is preliminary data.</text>
</comment>
<name>A0A0P7UHT7_SCLFO</name>